<dbReference type="HAMAP" id="MF_00469">
    <property type="entry name" value="TrhO"/>
    <property type="match status" value="1"/>
</dbReference>
<evidence type="ECO:0000256" key="1">
    <source>
        <dbReference type="HAMAP-Rule" id="MF_00469"/>
    </source>
</evidence>
<dbReference type="Pfam" id="PF12368">
    <property type="entry name" value="Rhodanese_C"/>
    <property type="match status" value="1"/>
</dbReference>
<dbReference type="InterPro" id="IPR022111">
    <property type="entry name" value="Rhodanese_C"/>
</dbReference>
<dbReference type="AlphaFoldDB" id="A0A7T4A1C8"/>
<protein>
    <recommendedName>
        <fullName evidence="1">tRNA uridine(34) hydroxylase</fullName>
        <ecNumber evidence="1">1.14.-.-</ecNumber>
    </recommendedName>
    <alternativeName>
        <fullName evidence="1">tRNA hydroxylation protein O</fullName>
    </alternativeName>
</protein>
<keyword evidence="1" id="KW-0819">tRNA processing</keyword>
<comment type="catalytic activity">
    <reaction evidence="1">
        <text>uridine(34) in tRNA + AH2 + O2 = 5-hydroxyuridine(34) in tRNA + A + H2O</text>
        <dbReference type="Rhea" id="RHEA:64224"/>
        <dbReference type="Rhea" id="RHEA-COMP:11727"/>
        <dbReference type="Rhea" id="RHEA-COMP:13381"/>
        <dbReference type="ChEBI" id="CHEBI:13193"/>
        <dbReference type="ChEBI" id="CHEBI:15377"/>
        <dbReference type="ChEBI" id="CHEBI:15379"/>
        <dbReference type="ChEBI" id="CHEBI:17499"/>
        <dbReference type="ChEBI" id="CHEBI:65315"/>
        <dbReference type="ChEBI" id="CHEBI:136877"/>
    </reaction>
</comment>
<dbReference type="EC" id="1.14.-.-" evidence="1"/>
<dbReference type="GO" id="GO:0016705">
    <property type="term" value="F:oxidoreductase activity, acting on paired donors, with incorporation or reduction of molecular oxygen"/>
    <property type="evidence" value="ECO:0007669"/>
    <property type="project" value="UniProtKB-UniRule"/>
</dbReference>
<sequence>MATPKIVLFYVFTPLPDPEAVRLWQHTLAESLGLKGRVIISEHGINATLGGDIGEVKAYVRATKSYEPFRGADIKWSNGQGDDFPRLSVKVRPELVTFGTDDEITVTADGVQGGGTHLKPGALHKLMDERGDEVVFFDGRNAMEAQIGKFRDAIVPDTETTRDFIAEIESGKYDDLKDKPVVTYCTGGIRCEVLSVLMRNRGFNEVYQLDGGIVRYGETFGNSGYWDGSLYVFDKRMHVEFGAGAESIGRCVACGESTPEFVNCADLACRKLYLRCAECTAAGRQPRCTECVAAPYPAEAAAG</sequence>
<dbReference type="Proteomes" id="UP000595374">
    <property type="component" value="Chromosome"/>
</dbReference>
<keyword evidence="3" id="KW-0808">Transferase</keyword>
<dbReference type="InterPro" id="IPR020936">
    <property type="entry name" value="TrhO"/>
</dbReference>
<dbReference type="EMBL" id="CP065989">
    <property type="protein sequence ID" value="QQB15511.1"/>
    <property type="molecule type" value="Genomic_DNA"/>
</dbReference>
<accession>A0A7T4A1C8</accession>
<dbReference type="PANTHER" id="PTHR43268:SF6">
    <property type="entry name" value="THIOSULFATE SULFURTRANSFERASE_RHODANESE-LIKE DOMAIN-CONTAINING PROTEIN 2"/>
    <property type="match status" value="1"/>
</dbReference>
<comment type="similarity">
    <text evidence="1">Belongs to the TrhO family.</text>
</comment>
<dbReference type="GO" id="GO:0006400">
    <property type="term" value="P:tRNA modification"/>
    <property type="evidence" value="ECO:0007669"/>
    <property type="project" value="UniProtKB-UniRule"/>
</dbReference>
<proteinExistence type="inferred from homology"/>
<dbReference type="Gene3D" id="3.30.70.100">
    <property type="match status" value="1"/>
</dbReference>
<dbReference type="NCBIfam" id="NF001134">
    <property type="entry name" value="PRK00142.1-2"/>
    <property type="match status" value="1"/>
</dbReference>
<evidence type="ECO:0000313" key="4">
    <source>
        <dbReference type="Proteomes" id="UP000595374"/>
    </source>
</evidence>
<dbReference type="GO" id="GO:0016740">
    <property type="term" value="F:transferase activity"/>
    <property type="evidence" value="ECO:0007669"/>
    <property type="project" value="UniProtKB-KW"/>
</dbReference>
<dbReference type="Gene3D" id="3.40.250.10">
    <property type="entry name" value="Rhodanese-like domain"/>
    <property type="match status" value="1"/>
</dbReference>
<dbReference type="CDD" id="cd01518">
    <property type="entry name" value="RHOD_YceA"/>
    <property type="match status" value="1"/>
</dbReference>
<comment type="function">
    <text evidence="1">Catalyzes oxygen-dependent 5-hydroxyuridine (ho5U) modification at position 34 in tRNAs.</text>
</comment>
<dbReference type="Pfam" id="PF17773">
    <property type="entry name" value="UPF0176_N"/>
    <property type="match status" value="1"/>
</dbReference>
<organism evidence="3 4">
    <name type="scientific">Brevibacterium casei</name>
    <dbReference type="NCBI Taxonomy" id="33889"/>
    <lineage>
        <taxon>Bacteria</taxon>
        <taxon>Bacillati</taxon>
        <taxon>Actinomycetota</taxon>
        <taxon>Actinomycetes</taxon>
        <taxon>Micrococcales</taxon>
        <taxon>Brevibacteriaceae</taxon>
        <taxon>Brevibacterium</taxon>
    </lineage>
</organism>
<dbReference type="InterPro" id="IPR036873">
    <property type="entry name" value="Rhodanese-like_dom_sf"/>
</dbReference>
<feature type="domain" description="Rhodanese" evidence="2">
    <location>
        <begin position="130"/>
        <end position="225"/>
    </location>
</feature>
<dbReference type="InterPro" id="IPR040503">
    <property type="entry name" value="TRHO_N"/>
</dbReference>
<dbReference type="PANTHER" id="PTHR43268">
    <property type="entry name" value="THIOSULFATE SULFURTRANSFERASE/RHODANESE-LIKE DOMAIN-CONTAINING PROTEIN 2"/>
    <property type="match status" value="1"/>
</dbReference>
<evidence type="ECO:0000313" key="3">
    <source>
        <dbReference type="EMBL" id="QQB15511.1"/>
    </source>
</evidence>
<evidence type="ECO:0000259" key="2">
    <source>
        <dbReference type="PROSITE" id="PS50206"/>
    </source>
</evidence>
<gene>
    <name evidence="1" type="primary">trhO</name>
    <name evidence="3" type="ORF">I6H47_06115</name>
</gene>
<dbReference type="Pfam" id="PF00581">
    <property type="entry name" value="Rhodanese"/>
    <property type="match status" value="1"/>
</dbReference>
<dbReference type="InterPro" id="IPR001763">
    <property type="entry name" value="Rhodanese-like_dom"/>
</dbReference>
<dbReference type="SMART" id="SM00450">
    <property type="entry name" value="RHOD"/>
    <property type="match status" value="1"/>
</dbReference>
<name>A0A7T4A1C8_9MICO</name>
<dbReference type="RefSeq" id="WP_198500496.1">
    <property type="nucleotide sequence ID" value="NZ_CP065989.1"/>
</dbReference>
<keyword evidence="1" id="KW-0560">Oxidoreductase</keyword>
<reference evidence="3 4" key="1">
    <citation type="submission" date="2020-12" db="EMBL/GenBank/DDBJ databases">
        <title>FDA dAtabase for Regulatory Grade micrObial Sequences (FDA-ARGOS): Supporting development and validation of Infectious Disease Dx tests.</title>
        <authorList>
            <person name="Sproer C."/>
            <person name="Gronow S."/>
            <person name="Severitt S."/>
            <person name="Schroder I."/>
            <person name="Tallon L."/>
            <person name="Sadzewicz L."/>
            <person name="Zhao X."/>
            <person name="Boylan J."/>
            <person name="Ott S."/>
            <person name="Bowen H."/>
            <person name="Vavikolanu K."/>
            <person name="Mehta A."/>
            <person name="Aluvathingal J."/>
            <person name="Nadendla S."/>
            <person name="Lowell S."/>
            <person name="Myers T."/>
            <person name="Yan Y."/>
            <person name="Sichtig H."/>
        </authorList>
    </citation>
    <scope>NUCLEOTIDE SEQUENCE [LARGE SCALE GENOMIC DNA]</scope>
    <source>
        <strain evidence="3 4">FDAARGOS_990</strain>
    </source>
</reference>
<dbReference type="PROSITE" id="PS50206">
    <property type="entry name" value="RHODANESE_3"/>
    <property type="match status" value="1"/>
</dbReference>
<dbReference type="SUPFAM" id="SSF52821">
    <property type="entry name" value="Rhodanese/Cell cycle control phosphatase"/>
    <property type="match status" value="1"/>
</dbReference>